<accession>A0ACC2HZR8</accession>
<proteinExistence type="predicted"/>
<dbReference type="Proteomes" id="UP001153331">
    <property type="component" value="Unassembled WGS sequence"/>
</dbReference>
<organism evidence="1 2">
    <name type="scientific">Boeremia exigua</name>
    <dbReference type="NCBI Taxonomy" id="749465"/>
    <lineage>
        <taxon>Eukaryota</taxon>
        <taxon>Fungi</taxon>
        <taxon>Dikarya</taxon>
        <taxon>Ascomycota</taxon>
        <taxon>Pezizomycotina</taxon>
        <taxon>Dothideomycetes</taxon>
        <taxon>Pleosporomycetidae</taxon>
        <taxon>Pleosporales</taxon>
        <taxon>Pleosporineae</taxon>
        <taxon>Didymellaceae</taxon>
        <taxon>Boeremia</taxon>
    </lineage>
</organism>
<reference evidence="1" key="1">
    <citation type="submission" date="2022-11" db="EMBL/GenBank/DDBJ databases">
        <title>Genome Sequence of Boeremia exigua.</title>
        <authorList>
            <person name="Buettner E."/>
        </authorList>
    </citation>
    <scope>NUCLEOTIDE SEQUENCE</scope>
    <source>
        <strain evidence="1">CU02</strain>
    </source>
</reference>
<keyword evidence="2" id="KW-1185">Reference proteome</keyword>
<comment type="caution">
    <text evidence="1">The sequence shown here is derived from an EMBL/GenBank/DDBJ whole genome shotgun (WGS) entry which is preliminary data.</text>
</comment>
<dbReference type="EMBL" id="JAPHNI010000748">
    <property type="protein sequence ID" value="KAJ8108444.1"/>
    <property type="molecule type" value="Genomic_DNA"/>
</dbReference>
<name>A0ACC2HZR8_9PLEO</name>
<evidence type="ECO:0000313" key="2">
    <source>
        <dbReference type="Proteomes" id="UP001153331"/>
    </source>
</evidence>
<sequence>MQVGSAVSVVMKRDTAESVATEWSTSLVAIAKPCYLANGSIVLDILLNTAVSLIKSDTCKTQDTADSFTTEAFTLLGVGIAVIVLRTVARTIAVGVKGFQFDDYLMCVAAVRITELLVLVFAKAGAGHILVRNGRSLHRRRLVAWACEQRHDRRAAKEIKSRVARILATSRRIQDAVSRLEPLHALIMDLETLHVPLLLETDSRSALSRAACQDYCQPAISKIDLYVTVILNVLTDVYLMSIPLPMLWKAHLEIKRKLSLLLIFGGGIFVIMAGILRCVLIIKDPVNGAQAAGSWVCHETFVAVVIGNMPMIYPLTRRGVKKVYSMAGGSRNNGHQRDGDSLPLKSGPSRLAHCGKPRSFHGPPTWTDDLALDGWASERSGSIRHTKSHSRDTIGVEIRDSMGGIQVTRETILRSEARKSG</sequence>
<protein>
    <submittedName>
        <fullName evidence="1">Uncharacterized protein</fullName>
    </submittedName>
</protein>
<evidence type="ECO:0000313" key="1">
    <source>
        <dbReference type="EMBL" id="KAJ8108444.1"/>
    </source>
</evidence>
<gene>
    <name evidence="1" type="ORF">OPT61_g8169</name>
</gene>